<gene>
    <name evidence="2" type="ORF">Tfer_3024</name>
</gene>
<protein>
    <submittedName>
        <fullName evidence="2">ROK family protein</fullName>
    </submittedName>
</protein>
<dbReference type="AlphaFoldDB" id="A0A0L6VZ23"/>
<reference evidence="3" key="1">
    <citation type="submission" date="2015-07" db="EMBL/GenBank/DDBJ databases">
        <title>Complete Genome of Thermincola ferriacetica strain Z-0001T.</title>
        <authorList>
            <person name="Lusk B."/>
            <person name="Badalamenti J.P."/>
            <person name="Parameswaran P."/>
            <person name="Bond D.R."/>
            <person name="Torres C.I."/>
        </authorList>
    </citation>
    <scope>NUCLEOTIDE SEQUENCE [LARGE SCALE GENOMIC DNA]</scope>
    <source>
        <strain evidence="3">Z-0001</strain>
    </source>
</reference>
<comment type="caution">
    <text evidence="2">The sequence shown here is derived from an EMBL/GenBank/DDBJ whole genome shotgun (WGS) entry which is preliminary data.</text>
</comment>
<evidence type="ECO:0000256" key="1">
    <source>
        <dbReference type="ARBA" id="ARBA00006479"/>
    </source>
</evidence>
<organism evidence="2 3">
    <name type="scientific">Thermincola ferriacetica</name>
    <dbReference type="NCBI Taxonomy" id="281456"/>
    <lineage>
        <taxon>Bacteria</taxon>
        <taxon>Bacillati</taxon>
        <taxon>Bacillota</taxon>
        <taxon>Clostridia</taxon>
        <taxon>Eubacteriales</taxon>
        <taxon>Thermincolaceae</taxon>
        <taxon>Thermincola</taxon>
    </lineage>
</organism>
<evidence type="ECO:0000313" key="2">
    <source>
        <dbReference type="EMBL" id="KNZ68446.1"/>
    </source>
</evidence>
<dbReference type="EMBL" id="LGTE01000031">
    <property type="protein sequence ID" value="KNZ68446.1"/>
    <property type="molecule type" value="Genomic_DNA"/>
</dbReference>
<dbReference type="Pfam" id="PF00480">
    <property type="entry name" value="ROK"/>
    <property type="match status" value="1"/>
</dbReference>
<sequence>MAGNKEQYVIGIDLGGTFIKGALFNRRGKMLAKKEIPTLAAEGAEAVATKMAGLARDLQKQAGVSMDMVIGMGIGSPGQIDGRTGCVIRSGNLGWHNVYILEMVKKHIPLPLFLENDATAAALGEKWCGAGQQAENMIMMTIGTGIGGGIIINGRLYRGASSGAGEIGHMVIQPGGPLCSCGNKGCLEALAAAPAIIKRAKAALAGGTASLLAETVDFTVRNVFDAVAKGDPVATRVVDETAYYLGIGVGSLINIFNPELVIIGGGVSKAGDLLFIPLCKYAEQNALPALWPSVRIVPAALGNDAGSVGAAAVALQRQGYGLYV</sequence>
<proteinExistence type="inferred from homology"/>
<dbReference type="Gene3D" id="3.30.420.40">
    <property type="match status" value="2"/>
</dbReference>
<dbReference type="SUPFAM" id="SSF53067">
    <property type="entry name" value="Actin-like ATPase domain"/>
    <property type="match status" value="1"/>
</dbReference>
<dbReference type="PANTHER" id="PTHR18964:SF149">
    <property type="entry name" value="BIFUNCTIONAL UDP-N-ACETYLGLUCOSAMINE 2-EPIMERASE_N-ACETYLMANNOSAMINE KINASE"/>
    <property type="match status" value="1"/>
</dbReference>
<evidence type="ECO:0000313" key="3">
    <source>
        <dbReference type="Proteomes" id="UP000037175"/>
    </source>
</evidence>
<dbReference type="PROSITE" id="PS01125">
    <property type="entry name" value="ROK"/>
    <property type="match status" value="1"/>
</dbReference>
<dbReference type="PANTHER" id="PTHR18964">
    <property type="entry name" value="ROK (REPRESSOR, ORF, KINASE) FAMILY"/>
    <property type="match status" value="1"/>
</dbReference>
<dbReference type="InterPro" id="IPR043129">
    <property type="entry name" value="ATPase_NBD"/>
</dbReference>
<name>A0A0L6VZ23_9FIRM</name>
<accession>A0A0L6VZ23</accession>
<dbReference type="InterPro" id="IPR000600">
    <property type="entry name" value="ROK"/>
</dbReference>
<dbReference type="Proteomes" id="UP000037175">
    <property type="component" value="Unassembled WGS sequence"/>
</dbReference>
<dbReference type="RefSeq" id="WP_052218979.1">
    <property type="nucleotide sequence ID" value="NZ_LGTE01000031.1"/>
</dbReference>
<dbReference type="InterPro" id="IPR049874">
    <property type="entry name" value="ROK_cs"/>
</dbReference>
<keyword evidence="3" id="KW-1185">Reference proteome</keyword>
<comment type="similarity">
    <text evidence="1">Belongs to the ROK (NagC/XylR) family.</text>
</comment>